<accession>A0A336NNI8</accession>
<gene>
    <name evidence="1" type="ORF">NCTC12860_01628</name>
</gene>
<evidence type="ECO:0000313" key="2">
    <source>
        <dbReference type="Proteomes" id="UP000253846"/>
    </source>
</evidence>
<protein>
    <submittedName>
        <fullName evidence="1">Uncharacterized protein</fullName>
    </submittedName>
</protein>
<dbReference type="EMBL" id="UFTD01000002">
    <property type="protein sequence ID" value="SSZ40479.1"/>
    <property type="molecule type" value="Genomic_DNA"/>
</dbReference>
<dbReference type="AlphaFoldDB" id="A0A336NNI8"/>
<proteinExistence type="predicted"/>
<evidence type="ECO:0000313" key="1">
    <source>
        <dbReference type="EMBL" id="SSZ40479.1"/>
    </source>
</evidence>
<reference evidence="1 2" key="1">
    <citation type="submission" date="2018-06" db="EMBL/GenBank/DDBJ databases">
        <authorList>
            <consortium name="Pathogen Informatics"/>
            <person name="Doyle S."/>
        </authorList>
    </citation>
    <scope>NUCLEOTIDE SEQUENCE [LARGE SCALE GENOMIC DNA]</scope>
    <source>
        <strain evidence="1 2">NCTC12860</strain>
    </source>
</reference>
<dbReference type="Proteomes" id="UP000253846">
    <property type="component" value="Unassembled WGS sequence"/>
</dbReference>
<sequence>MYGKPLTLEERAQVLQDCNRLQALLSRKVTVEHIEAAAYLLSGLKIPANIDPNVIALNYSIALSDTSEYALKQAVKDIICGKANGFSKTFMPTGAELAEYCRNLKAELLSGASVMKSYLKASEKTAK</sequence>
<organism evidence="1 2">
    <name type="scientific">Bartonella grahamii</name>
    <dbReference type="NCBI Taxonomy" id="33045"/>
    <lineage>
        <taxon>Bacteria</taxon>
        <taxon>Pseudomonadati</taxon>
        <taxon>Pseudomonadota</taxon>
        <taxon>Alphaproteobacteria</taxon>
        <taxon>Hyphomicrobiales</taxon>
        <taxon>Bartonellaceae</taxon>
        <taxon>Bartonella</taxon>
    </lineage>
</organism>
<name>A0A336NNI8_BARGR</name>